<organism evidence="1 2">
    <name type="scientific">Mycena belliarum</name>
    <dbReference type="NCBI Taxonomy" id="1033014"/>
    <lineage>
        <taxon>Eukaryota</taxon>
        <taxon>Fungi</taxon>
        <taxon>Dikarya</taxon>
        <taxon>Basidiomycota</taxon>
        <taxon>Agaricomycotina</taxon>
        <taxon>Agaricomycetes</taxon>
        <taxon>Agaricomycetidae</taxon>
        <taxon>Agaricales</taxon>
        <taxon>Marasmiineae</taxon>
        <taxon>Mycenaceae</taxon>
        <taxon>Mycena</taxon>
    </lineage>
</organism>
<proteinExistence type="predicted"/>
<keyword evidence="2" id="KW-1185">Reference proteome</keyword>
<dbReference type="Proteomes" id="UP001222325">
    <property type="component" value="Unassembled WGS sequence"/>
</dbReference>
<evidence type="ECO:0000313" key="1">
    <source>
        <dbReference type="EMBL" id="KAJ7069031.1"/>
    </source>
</evidence>
<sequence>MPRAPLTLLRRSQSLPPPRPVYPLSTAFGILGTKAQRRHAVQSIITQALIDLSPEPQGLPRNYMGHTLTRPKINTGASQESNSGMWFQRCYDHPECDEAYHALTPALDYDTLQLPWLQDLFAIRREVAPRRRGGRTVVVRRINQRQLLDESAARRQHNILRSREILTESAAEPAPQLRLPQDAATPSSVISGTVSTRARTVTPASIVKEDPLDVTVPVNIVAWAADFDSPTHLTLYPRSSTGGQLYLRLDDFEALFKRHGFGPDLELYLDDSYRLWIPFPFDQPIPIYQQDIVIILRARGVHYLEDFPL</sequence>
<protein>
    <submittedName>
        <fullName evidence="1">Uncharacterized protein</fullName>
    </submittedName>
</protein>
<dbReference type="EMBL" id="JARJCN010000139">
    <property type="protein sequence ID" value="KAJ7069031.1"/>
    <property type="molecule type" value="Genomic_DNA"/>
</dbReference>
<dbReference type="AlphaFoldDB" id="A0AAD6TR45"/>
<accession>A0AAD6TR45</accession>
<comment type="caution">
    <text evidence="1">The sequence shown here is derived from an EMBL/GenBank/DDBJ whole genome shotgun (WGS) entry which is preliminary data.</text>
</comment>
<evidence type="ECO:0000313" key="2">
    <source>
        <dbReference type="Proteomes" id="UP001222325"/>
    </source>
</evidence>
<name>A0AAD6TR45_9AGAR</name>
<reference evidence="1" key="1">
    <citation type="submission" date="2023-03" db="EMBL/GenBank/DDBJ databases">
        <title>Massive genome expansion in bonnet fungi (Mycena s.s.) driven by repeated elements and novel gene families across ecological guilds.</title>
        <authorList>
            <consortium name="Lawrence Berkeley National Laboratory"/>
            <person name="Harder C.B."/>
            <person name="Miyauchi S."/>
            <person name="Viragh M."/>
            <person name="Kuo A."/>
            <person name="Thoen E."/>
            <person name="Andreopoulos B."/>
            <person name="Lu D."/>
            <person name="Skrede I."/>
            <person name="Drula E."/>
            <person name="Henrissat B."/>
            <person name="Morin E."/>
            <person name="Kohler A."/>
            <person name="Barry K."/>
            <person name="LaButti K."/>
            <person name="Morin E."/>
            <person name="Salamov A."/>
            <person name="Lipzen A."/>
            <person name="Mereny Z."/>
            <person name="Hegedus B."/>
            <person name="Baldrian P."/>
            <person name="Stursova M."/>
            <person name="Weitz H."/>
            <person name="Taylor A."/>
            <person name="Grigoriev I.V."/>
            <person name="Nagy L.G."/>
            <person name="Martin F."/>
            <person name="Kauserud H."/>
        </authorList>
    </citation>
    <scope>NUCLEOTIDE SEQUENCE</scope>
    <source>
        <strain evidence="1">CBHHK173m</strain>
    </source>
</reference>
<gene>
    <name evidence="1" type="ORF">B0H15DRAFT_807284</name>
</gene>